<sequence length="83" mass="9860">MNDFDKTMMFKVDKEEESKVAKVLKEVYQALEERDYNPINQIVGYILSGDPAYITSHQNARSKIRQFERDEIIEELVKNYLKD</sequence>
<dbReference type="STRING" id="748449.Halha_2067"/>
<proteinExistence type="inferred from homology"/>
<accession>L0KAC6</accession>
<organism evidence="3 4">
    <name type="scientific">Halobacteroides halobius (strain ATCC 35273 / DSM 5150 / MD-1)</name>
    <dbReference type="NCBI Taxonomy" id="748449"/>
    <lineage>
        <taxon>Bacteria</taxon>
        <taxon>Bacillati</taxon>
        <taxon>Bacillota</taxon>
        <taxon>Clostridia</taxon>
        <taxon>Halanaerobiales</taxon>
        <taxon>Halobacteroidaceae</taxon>
        <taxon>Halobacteroides</taxon>
    </lineage>
</organism>
<dbReference type="KEGG" id="hhl:Halha_2067"/>
<protein>
    <recommendedName>
        <fullName evidence="2">UPF0297 protein Halha_2067</fullName>
    </recommendedName>
</protein>
<keyword evidence="4" id="KW-1185">Reference proteome</keyword>
<dbReference type="AlphaFoldDB" id="L0KAC6"/>
<dbReference type="Pfam" id="PF06135">
    <property type="entry name" value="IreB"/>
    <property type="match status" value="1"/>
</dbReference>
<dbReference type="InterPro" id="IPR009309">
    <property type="entry name" value="IreB"/>
</dbReference>
<evidence type="ECO:0000313" key="4">
    <source>
        <dbReference type="Proteomes" id="UP000010880"/>
    </source>
</evidence>
<reference evidence="4" key="1">
    <citation type="submission" date="2012-02" db="EMBL/GenBank/DDBJ databases">
        <title>The complete genome of Halobacteroides halobius DSM 5150.</title>
        <authorList>
            <person name="Lucas S."/>
            <person name="Copeland A."/>
            <person name="Lapidus A."/>
            <person name="Glavina del Rio T."/>
            <person name="Dalin E."/>
            <person name="Tice H."/>
            <person name="Bruce D."/>
            <person name="Goodwin L."/>
            <person name="Pitluck S."/>
            <person name="Peters L."/>
            <person name="Mikhailova N."/>
            <person name="Gu W."/>
            <person name="Kyrpides N."/>
            <person name="Mavromatis K."/>
            <person name="Ivanova N."/>
            <person name="Brettin T."/>
            <person name="Detter J.C."/>
            <person name="Han C."/>
            <person name="Larimer F."/>
            <person name="Land M."/>
            <person name="Hauser L."/>
            <person name="Markowitz V."/>
            <person name="Cheng J.-F."/>
            <person name="Hugenholtz P."/>
            <person name="Woyke T."/>
            <person name="Wu D."/>
            <person name="Tindall B."/>
            <person name="Pomrenke H."/>
            <person name="Brambilla E."/>
            <person name="Klenk H.-P."/>
            <person name="Eisen J.A."/>
        </authorList>
    </citation>
    <scope>NUCLEOTIDE SEQUENCE [LARGE SCALE GENOMIC DNA]</scope>
    <source>
        <strain evidence="4">ATCC 35273 / DSM 5150 / MD-1</strain>
    </source>
</reference>
<name>L0KAC6_HALHC</name>
<dbReference type="HOGENOM" id="CLU_162466_0_0_9"/>
<dbReference type="PANTHER" id="PTHR40067:SF1">
    <property type="entry name" value="UPF0297 PROTEIN YRZL"/>
    <property type="match status" value="1"/>
</dbReference>
<dbReference type="eggNOG" id="COG4472">
    <property type="taxonomic scope" value="Bacteria"/>
</dbReference>
<comment type="similarity">
    <text evidence="1 2">Belongs to the UPF0297 family.</text>
</comment>
<dbReference type="PATRIC" id="fig|748449.3.peg.1989"/>
<evidence type="ECO:0000256" key="2">
    <source>
        <dbReference type="HAMAP-Rule" id="MF_01507"/>
    </source>
</evidence>
<gene>
    <name evidence="3" type="ordered locus">Halha_2067</name>
</gene>
<dbReference type="PANTHER" id="PTHR40067">
    <property type="entry name" value="UPF0297 PROTEIN YRZL"/>
    <property type="match status" value="1"/>
</dbReference>
<dbReference type="Proteomes" id="UP000010880">
    <property type="component" value="Chromosome"/>
</dbReference>
<evidence type="ECO:0000256" key="1">
    <source>
        <dbReference type="ARBA" id="ARBA00010888"/>
    </source>
</evidence>
<dbReference type="NCBIfam" id="NF003997">
    <property type="entry name" value="PRK05473.1"/>
    <property type="match status" value="1"/>
</dbReference>
<dbReference type="RefSeq" id="WP_015327675.1">
    <property type="nucleotide sequence ID" value="NC_019978.1"/>
</dbReference>
<dbReference type="OrthoDB" id="9796303at2"/>
<evidence type="ECO:0000313" key="3">
    <source>
        <dbReference type="EMBL" id="AGB41961.1"/>
    </source>
</evidence>
<dbReference type="HAMAP" id="MF_01507">
    <property type="entry name" value="UPF0297"/>
    <property type="match status" value="1"/>
</dbReference>
<dbReference type="EMBL" id="CP003359">
    <property type="protein sequence ID" value="AGB41961.1"/>
    <property type="molecule type" value="Genomic_DNA"/>
</dbReference>
<dbReference type="PIRSF" id="PIRSF037258">
    <property type="entry name" value="DUF965_bac"/>
    <property type="match status" value="1"/>
</dbReference>